<keyword evidence="2" id="KW-1185">Reference proteome</keyword>
<gene>
    <name evidence="1" type="ORF">M8818_003197</name>
</gene>
<organism evidence="1 2">
    <name type="scientific">Zalaria obscura</name>
    <dbReference type="NCBI Taxonomy" id="2024903"/>
    <lineage>
        <taxon>Eukaryota</taxon>
        <taxon>Fungi</taxon>
        <taxon>Dikarya</taxon>
        <taxon>Ascomycota</taxon>
        <taxon>Pezizomycotina</taxon>
        <taxon>Dothideomycetes</taxon>
        <taxon>Dothideomycetidae</taxon>
        <taxon>Dothideales</taxon>
        <taxon>Zalariaceae</taxon>
        <taxon>Zalaria</taxon>
    </lineage>
</organism>
<accession>A0ACC3SFY8</accession>
<dbReference type="EMBL" id="JAMKPW020000013">
    <property type="protein sequence ID" value="KAK8211542.1"/>
    <property type="molecule type" value="Genomic_DNA"/>
</dbReference>
<evidence type="ECO:0000313" key="2">
    <source>
        <dbReference type="Proteomes" id="UP001320706"/>
    </source>
</evidence>
<reference evidence="1" key="1">
    <citation type="submission" date="2024-02" db="EMBL/GenBank/DDBJ databases">
        <title>Metagenome Assembled Genome of Zalaria obscura JY119.</title>
        <authorList>
            <person name="Vighnesh L."/>
            <person name="Jagadeeshwari U."/>
            <person name="Venkata Ramana C."/>
            <person name="Sasikala C."/>
        </authorList>
    </citation>
    <scope>NUCLEOTIDE SEQUENCE</scope>
    <source>
        <strain evidence="1">JY119</strain>
    </source>
</reference>
<sequence>MPEPFGTHHSKMMILLRHDDSAQVVIHTANMIHQDWMNMTQAVWRSPLLPLLVPESQSSKAAEAPSPPIGSGARFKIDLLRYLDAYEGRCRSLVAQLREYDFSGIRAALVASVPRRFNPSSVAKSKHTDWGWPGLKQVLRSIPIWAASQTEQPHINVQVSSIATLTDAWLDAFFHILGTTAPSTSTSTTTSSPSLASSQTTTTATASAKRPYSLFSRSQHTNPSPTSSPQQKQNPKINLIFPTADEIRRSLDGYRSGDSIHMKLSSPAQQRQLRYLKPFLCHWAGDAVSALSSSNSDSNSRATTTTTTTTFPTTPPQARGSVRQSHRRRAAPHIKTYIRFSSPSSSRDSRIDWAMVTSANLSKQAWGELGNKNGEVRVHSYEIGVVVWPGLFAGRGRGEGEGNEGRVEMVPVFGRDGAGAGVEGGGGEGGEGVEGVEKEKEDKRGGTVVGFRMPYDLPLVPYGEHDVPWCATADHLEPDWRGVVWQGYQPRT</sequence>
<proteinExistence type="predicted"/>
<comment type="caution">
    <text evidence="1">The sequence shown here is derived from an EMBL/GenBank/DDBJ whole genome shotgun (WGS) entry which is preliminary data.</text>
</comment>
<name>A0ACC3SFY8_9PEZI</name>
<evidence type="ECO:0000313" key="1">
    <source>
        <dbReference type="EMBL" id="KAK8211542.1"/>
    </source>
</evidence>
<dbReference type="Proteomes" id="UP001320706">
    <property type="component" value="Unassembled WGS sequence"/>
</dbReference>
<protein>
    <submittedName>
        <fullName evidence="1">Uncharacterized protein</fullName>
    </submittedName>
</protein>